<name>A0A085N5R0_9BILA</name>
<reference evidence="2 3" key="1">
    <citation type="journal article" date="2014" name="Nat. Genet.">
        <title>Genome and transcriptome of the porcine whipworm Trichuris suis.</title>
        <authorList>
            <person name="Jex A.R."/>
            <person name="Nejsum P."/>
            <person name="Schwarz E.M."/>
            <person name="Hu L."/>
            <person name="Young N.D."/>
            <person name="Hall R.S."/>
            <person name="Korhonen P.K."/>
            <person name="Liao S."/>
            <person name="Thamsborg S."/>
            <person name="Xia J."/>
            <person name="Xu P."/>
            <person name="Wang S."/>
            <person name="Scheerlinck J.P."/>
            <person name="Hofmann A."/>
            <person name="Sternberg P.W."/>
            <person name="Wang J."/>
            <person name="Gasser R.B."/>
        </authorList>
    </citation>
    <scope>NUCLEOTIDE SEQUENCE [LARGE SCALE GENOMIC DNA]</scope>
    <source>
        <strain evidence="2">DCEP-RM93F</strain>
        <strain evidence="1">DCEP-RM93M</strain>
    </source>
</reference>
<dbReference type="Proteomes" id="UP000030764">
    <property type="component" value="Unassembled WGS sequence"/>
</dbReference>
<evidence type="ECO:0000313" key="3">
    <source>
        <dbReference type="Proteomes" id="UP000030764"/>
    </source>
</evidence>
<protein>
    <submittedName>
        <fullName evidence="2">Uncharacterized protein</fullName>
    </submittedName>
</protein>
<dbReference type="GO" id="GO:0003676">
    <property type="term" value="F:nucleic acid binding"/>
    <property type="evidence" value="ECO:0007669"/>
    <property type="project" value="InterPro"/>
</dbReference>
<proteinExistence type="predicted"/>
<keyword evidence="3" id="KW-1185">Reference proteome</keyword>
<dbReference type="Gene3D" id="3.30.420.10">
    <property type="entry name" value="Ribonuclease H-like superfamily/Ribonuclease H"/>
    <property type="match status" value="1"/>
</dbReference>
<dbReference type="EMBL" id="KL363192">
    <property type="protein sequence ID" value="KFD56742.1"/>
    <property type="molecule type" value="Genomic_DNA"/>
</dbReference>
<sequence length="125" mass="14475">MCEVFTESSPEKKCGFTRMTQATEGIRTSEAQSRRGQRTRLWHPFFGTQMESLIDFLEREKTVTGSYYSTLSQKSARKVARGAVFHHDNVPVHSPRNVKSILREFRWEVSYSTSRHLPYSSDLVV</sequence>
<dbReference type="Proteomes" id="UP000030758">
    <property type="component" value="Unassembled WGS sequence"/>
</dbReference>
<evidence type="ECO:0000313" key="1">
    <source>
        <dbReference type="EMBL" id="KFD56742.1"/>
    </source>
</evidence>
<dbReference type="AlphaFoldDB" id="A0A085N5R0"/>
<dbReference type="InterPro" id="IPR036397">
    <property type="entry name" value="RNaseH_sf"/>
</dbReference>
<gene>
    <name evidence="1" type="ORF">M513_02419</name>
    <name evidence="2" type="ORF">M514_02419</name>
</gene>
<organism evidence="2">
    <name type="scientific">Trichuris suis</name>
    <name type="common">pig whipworm</name>
    <dbReference type="NCBI Taxonomy" id="68888"/>
    <lineage>
        <taxon>Eukaryota</taxon>
        <taxon>Metazoa</taxon>
        <taxon>Ecdysozoa</taxon>
        <taxon>Nematoda</taxon>
        <taxon>Enoplea</taxon>
        <taxon>Dorylaimia</taxon>
        <taxon>Trichinellida</taxon>
        <taxon>Trichuridae</taxon>
        <taxon>Trichuris</taxon>
    </lineage>
</organism>
<evidence type="ECO:0000313" key="2">
    <source>
        <dbReference type="EMBL" id="KFD64806.1"/>
    </source>
</evidence>
<dbReference type="EMBL" id="KL367550">
    <property type="protein sequence ID" value="KFD64806.1"/>
    <property type="molecule type" value="Genomic_DNA"/>
</dbReference>
<accession>A0A085N5R0</accession>